<dbReference type="Proteomes" id="UP000023152">
    <property type="component" value="Unassembled WGS sequence"/>
</dbReference>
<dbReference type="PANTHER" id="PTHR10943">
    <property type="entry name" value="26S PROTEASOME NON-ATPASE REGULATORY SUBUNIT"/>
    <property type="match status" value="1"/>
</dbReference>
<keyword evidence="5" id="KW-1185">Reference proteome</keyword>
<dbReference type="GO" id="GO:0005634">
    <property type="term" value="C:nucleus"/>
    <property type="evidence" value="ECO:0007669"/>
    <property type="project" value="TreeGrafter"/>
</dbReference>
<dbReference type="OrthoDB" id="261572at2759"/>
<dbReference type="InterPro" id="IPR011989">
    <property type="entry name" value="ARM-like"/>
</dbReference>
<dbReference type="AlphaFoldDB" id="X6MNQ0"/>
<organism evidence="4 5">
    <name type="scientific">Reticulomyxa filosa</name>
    <dbReference type="NCBI Taxonomy" id="46433"/>
    <lineage>
        <taxon>Eukaryota</taxon>
        <taxon>Sar</taxon>
        <taxon>Rhizaria</taxon>
        <taxon>Retaria</taxon>
        <taxon>Foraminifera</taxon>
        <taxon>Monothalamids</taxon>
        <taxon>Reticulomyxidae</taxon>
        <taxon>Reticulomyxa</taxon>
    </lineage>
</organism>
<dbReference type="EMBL" id="ASPP01019836">
    <property type="protein sequence ID" value="ETO14715.1"/>
    <property type="molecule type" value="Genomic_DNA"/>
</dbReference>
<gene>
    <name evidence="4" type="ORF">RFI_22654</name>
</gene>
<dbReference type="PANTHER" id="PTHR10943:SF2">
    <property type="entry name" value="26S PROTEASOME NON-ATPASE REGULATORY SUBUNIT 1"/>
    <property type="match status" value="1"/>
</dbReference>
<comment type="caution">
    <text evidence="4">The sequence shown here is derived from an EMBL/GenBank/DDBJ whole genome shotgun (WGS) entry which is preliminary data.</text>
</comment>
<keyword evidence="4" id="KW-0647">Proteasome</keyword>
<feature type="region of interest" description="Disordered" evidence="2">
    <location>
        <begin position="136"/>
        <end position="186"/>
    </location>
</feature>
<sequence>MQWDKAKHQLMTMRITIITKTDNPSEMIDHCFNLCETVVTSKIFRGEVLVELAKLYEQQNSVNYSNLCRCYFYLGQPQEISRVLWALCQKKEQEGLALQVAFDLAEYQNERFQRAIFDHIPKPPRSQRPEDVITTVPKKPISGDANASANANVTAGNEGEGGAEAQPPSQGQDQGQGQVKEEEEREPWAEELLKRWDKLRSILLGIGVIPLELDFLFRNNHSDLLVLKQMKEAISERDSVKNNALVCCNGLMHSGTTIDQFLRDNLEWMSRSAHWAKFTSVATLGMIHRHHIKSSMTILERYLPGSGGGPYQEGGSLEYLLEQLIQASNEILQHGSCLGLALAALGSQEERFMTAVKDILYNDRA</sequence>
<dbReference type="OMA" id="EWMSRSA"/>
<dbReference type="Pfam" id="PF21505">
    <property type="entry name" value="RPN2_N"/>
    <property type="match status" value="1"/>
</dbReference>
<reference evidence="4 5" key="1">
    <citation type="journal article" date="2013" name="Curr. Biol.">
        <title>The Genome of the Foraminiferan Reticulomyxa filosa.</title>
        <authorList>
            <person name="Glockner G."/>
            <person name="Hulsmann N."/>
            <person name="Schleicher M."/>
            <person name="Noegel A.A."/>
            <person name="Eichinger L."/>
            <person name="Gallinger C."/>
            <person name="Pawlowski J."/>
            <person name="Sierra R."/>
            <person name="Euteneuer U."/>
            <person name="Pillet L."/>
            <person name="Moustafa A."/>
            <person name="Platzer M."/>
            <person name="Groth M."/>
            <person name="Szafranski K."/>
            <person name="Schliwa M."/>
        </authorList>
    </citation>
    <scope>NUCLEOTIDE SEQUENCE [LARGE SCALE GENOMIC DNA]</scope>
</reference>
<name>X6MNQ0_RETFI</name>
<keyword evidence="1" id="KW-0677">Repeat</keyword>
<protein>
    <submittedName>
        <fullName evidence="4">26S proteasome regulatory subunit rpn2</fullName>
    </submittedName>
</protein>
<evidence type="ECO:0000313" key="4">
    <source>
        <dbReference type="EMBL" id="ETO14715.1"/>
    </source>
</evidence>
<dbReference type="Gene3D" id="1.25.10.10">
    <property type="entry name" value="Leucine-rich Repeat Variant"/>
    <property type="match status" value="1"/>
</dbReference>
<dbReference type="GO" id="GO:0008540">
    <property type="term" value="C:proteasome regulatory particle, base subcomplex"/>
    <property type="evidence" value="ECO:0007669"/>
    <property type="project" value="TreeGrafter"/>
</dbReference>
<evidence type="ECO:0000313" key="5">
    <source>
        <dbReference type="Proteomes" id="UP000023152"/>
    </source>
</evidence>
<feature type="domain" description="26S proteasome non-ATPase regulatory subunit 1/RPN2 N-terminal" evidence="3">
    <location>
        <begin position="16"/>
        <end position="127"/>
    </location>
</feature>
<evidence type="ECO:0000256" key="1">
    <source>
        <dbReference type="ARBA" id="ARBA00022737"/>
    </source>
</evidence>
<dbReference type="GO" id="GO:0034515">
    <property type="term" value="C:proteasome storage granule"/>
    <property type="evidence" value="ECO:0007669"/>
    <property type="project" value="TreeGrafter"/>
</dbReference>
<accession>X6MNQ0</accession>
<dbReference type="GO" id="GO:0043161">
    <property type="term" value="P:proteasome-mediated ubiquitin-dependent protein catabolic process"/>
    <property type="evidence" value="ECO:0007669"/>
    <property type="project" value="TreeGrafter"/>
</dbReference>
<dbReference type="InterPro" id="IPR048570">
    <property type="entry name" value="PSMD1_RPN2_N"/>
</dbReference>
<proteinExistence type="predicted"/>
<evidence type="ECO:0000259" key="3">
    <source>
        <dbReference type="Pfam" id="PF21505"/>
    </source>
</evidence>
<evidence type="ECO:0000256" key="2">
    <source>
        <dbReference type="SAM" id="MobiDB-lite"/>
    </source>
</evidence>
<feature type="compositionally biased region" description="Low complexity" evidence="2">
    <location>
        <begin position="149"/>
        <end position="178"/>
    </location>
</feature>
<feature type="non-terminal residue" evidence="4">
    <location>
        <position position="365"/>
    </location>
</feature>